<gene>
    <name evidence="1" type="ORF">ENR64_11435</name>
</gene>
<dbReference type="Pfam" id="PF14105">
    <property type="entry name" value="DUF4278"/>
    <property type="match status" value="1"/>
</dbReference>
<protein>
    <submittedName>
        <fullName evidence="1">DUF4278 domain-containing protein</fullName>
    </submittedName>
</protein>
<reference evidence="1" key="1">
    <citation type="journal article" date="2020" name="mSystems">
        <title>Genome- and Community-Level Interaction Insights into Carbon Utilization and Element Cycling Functions of Hydrothermarchaeota in Hydrothermal Sediment.</title>
        <authorList>
            <person name="Zhou Z."/>
            <person name="Liu Y."/>
            <person name="Xu W."/>
            <person name="Pan J."/>
            <person name="Luo Z.H."/>
            <person name="Li M."/>
        </authorList>
    </citation>
    <scope>NUCLEOTIDE SEQUENCE [LARGE SCALE GENOMIC DNA]</scope>
    <source>
        <strain evidence="1">SpSt-418</strain>
    </source>
</reference>
<sequence length="81" mass="9355">MKLMYRGVAYEYSPYTETVTNESTVAQVSSLEKQPATELHYRGAAYVTRLGKPSIHELLCYPIRRLLYRGANYDLHRCVPN</sequence>
<proteinExistence type="predicted"/>
<name>A0A7C3KDZ1_9CYAN</name>
<dbReference type="EMBL" id="DSRU01000165">
    <property type="protein sequence ID" value="HFM98346.1"/>
    <property type="molecule type" value="Genomic_DNA"/>
</dbReference>
<comment type="caution">
    <text evidence="1">The sequence shown here is derived from an EMBL/GenBank/DDBJ whole genome shotgun (WGS) entry which is preliminary data.</text>
</comment>
<dbReference type="InterPro" id="IPR025458">
    <property type="entry name" value="DUF4278"/>
</dbReference>
<organism evidence="1">
    <name type="scientific">Oscillatoriales cyanobacterium SpSt-418</name>
    <dbReference type="NCBI Taxonomy" id="2282169"/>
    <lineage>
        <taxon>Bacteria</taxon>
        <taxon>Bacillati</taxon>
        <taxon>Cyanobacteriota</taxon>
        <taxon>Cyanophyceae</taxon>
        <taxon>Oscillatoriophycideae</taxon>
        <taxon>Oscillatoriales</taxon>
    </lineage>
</organism>
<accession>A0A7C3KDZ1</accession>
<dbReference type="AlphaFoldDB" id="A0A7C3KDZ1"/>
<evidence type="ECO:0000313" key="1">
    <source>
        <dbReference type="EMBL" id="HFM98346.1"/>
    </source>
</evidence>